<reference evidence="4 5" key="1">
    <citation type="submission" date="2022-05" db="EMBL/GenBank/DDBJ databases">
        <authorList>
            <consortium name="Genoscope - CEA"/>
            <person name="William W."/>
        </authorList>
    </citation>
    <scope>NUCLEOTIDE SEQUENCE [LARGE SCALE GENOMIC DNA]</scope>
</reference>
<dbReference type="InterPro" id="IPR050439">
    <property type="entry name" value="ADAMTS_ADAMTS-like"/>
</dbReference>
<dbReference type="InterPro" id="IPR045371">
    <property type="entry name" value="ADAMTS_CR_3"/>
</dbReference>
<keyword evidence="5" id="KW-1185">Reference proteome</keyword>
<dbReference type="Pfam" id="PF19236">
    <property type="entry name" value="ADAMTS_CR_3"/>
    <property type="match status" value="1"/>
</dbReference>
<evidence type="ECO:0000313" key="4">
    <source>
        <dbReference type="EMBL" id="CAH3193206.1"/>
    </source>
</evidence>
<comment type="subcellular location">
    <subcellularLocation>
        <location evidence="1">Secreted</location>
    </subcellularLocation>
</comment>
<dbReference type="InterPro" id="IPR013273">
    <property type="entry name" value="ADAMTS/ADAMTS-like"/>
</dbReference>
<gene>
    <name evidence="4" type="ORF">PEVE_00025397</name>
</gene>
<dbReference type="PANTHER" id="PTHR13723">
    <property type="entry name" value="ADAMTS A DISINTEGRIN AND METALLOPROTEASE WITH THROMBOSPONDIN MOTIFS PROTEASE"/>
    <property type="match status" value="1"/>
</dbReference>
<dbReference type="Gene3D" id="2.60.120.830">
    <property type="match status" value="1"/>
</dbReference>
<dbReference type="PANTHER" id="PTHR13723:SF305">
    <property type="entry name" value="PROTEIN MADD-4"/>
    <property type="match status" value="1"/>
</dbReference>
<organism evidence="4 5">
    <name type="scientific">Porites evermanni</name>
    <dbReference type="NCBI Taxonomy" id="104178"/>
    <lineage>
        <taxon>Eukaryota</taxon>
        <taxon>Metazoa</taxon>
        <taxon>Cnidaria</taxon>
        <taxon>Anthozoa</taxon>
        <taxon>Hexacorallia</taxon>
        <taxon>Scleractinia</taxon>
        <taxon>Fungiina</taxon>
        <taxon>Poritidae</taxon>
        <taxon>Porites</taxon>
    </lineage>
</organism>
<keyword evidence="2" id="KW-0964">Secreted</keyword>
<comment type="caution">
    <text evidence="4">The sequence shown here is derived from an EMBL/GenBank/DDBJ whole genome shotgun (WGS) entry which is preliminary data.</text>
</comment>
<sequence length="117" mass="12711">MWCRKGWSLAKPIGQMPDGTICRQTEAYSAICVQGSCRIVGCDNQVDSKRRFDRCGVCGGVASTCTKVSEEYTDIPATSGPGSASLIVTLHPGTRFAKFEMKKVTSNYLGKYIAVYV</sequence>
<name>A0ABN8SRE4_9CNID</name>
<evidence type="ECO:0000313" key="5">
    <source>
        <dbReference type="Proteomes" id="UP001159427"/>
    </source>
</evidence>
<evidence type="ECO:0000256" key="2">
    <source>
        <dbReference type="ARBA" id="ARBA00022525"/>
    </source>
</evidence>
<dbReference type="EMBL" id="CALNXI010003418">
    <property type="protein sequence ID" value="CAH3193206.1"/>
    <property type="molecule type" value="Genomic_DNA"/>
</dbReference>
<evidence type="ECO:0000256" key="1">
    <source>
        <dbReference type="ARBA" id="ARBA00004613"/>
    </source>
</evidence>
<accession>A0ABN8SRE4</accession>
<dbReference type="PRINTS" id="PR01857">
    <property type="entry name" value="ADAMTSFAMILY"/>
</dbReference>
<feature type="domain" description="ADAMTS/ADAMTS-like cysteine-rich" evidence="3">
    <location>
        <begin position="13"/>
        <end position="65"/>
    </location>
</feature>
<proteinExistence type="predicted"/>
<evidence type="ECO:0000259" key="3">
    <source>
        <dbReference type="Pfam" id="PF19236"/>
    </source>
</evidence>
<dbReference type="Proteomes" id="UP001159427">
    <property type="component" value="Unassembled WGS sequence"/>
</dbReference>
<protein>
    <recommendedName>
        <fullName evidence="3">ADAMTS/ADAMTS-like cysteine-rich domain-containing protein</fullName>
    </recommendedName>
</protein>